<sequence>MPGDAMFQRDYIERLIEECARVLSRALELRRGRQLEPALNQVRQAEEELIGPLRRVLERLEPSSAVEVAGAAQLDRVRMYAALLGEEGLIYHAMQNSASAFLCCRRSLELYAALSLARVQLDQAELEQIHVLMGSLDLSELDERYAQELRRLTTGGRGGSR</sequence>
<evidence type="ECO:0000313" key="2">
    <source>
        <dbReference type="Proteomes" id="UP000612893"/>
    </source>
</evidence>
<organism evidence="1 2">
    <name type="scientific">Candidatus Nephthysia bennettiae</name>
    <dbReference type="NCBI Taxonomy" id="3127016"/>
    <lineage>
        <taxon>Bacteria</taxon>
        <taxon>Bacillati</taxon>
        <taxon>Candidatus Dormiibacterota</taxon>
        <taxon>Candidatus Dormibacteria</taxon>
        <taxon>Candidatus Dormibacterales</taxon>
        <taxon>Candidatus Dormibacteraceae</taxon>
        <taxon>Candidatus Nephthysia</taxon>
    </lineage>
</organism>
<keyword evidence="2" id="KW-1185">Reference proteome</keyword>
<evidence type="ECO:0000313" key="1">
    <source>
        <dbReference type="EMBL" id="MBJ7597846.1"/>
    </source>
</evidence>
<dbReference type="RefSeq" id="WP_338200389.1">
    <property type="nucleotide sequence ID" value="NZ_JAEKNR010000082.1"/>
</dbReference>
<name>A0A934N6R3_9BACT</name>
<gene>
    <name evidence="1" type="ORF">JF922_07140</name>
</gene>
<protein>
    <submittedName>
        <fullName evidence="1">Uncharacterized protein</fullName>
    </submittedName>
</protein>
<dbReference type="AlphaFoldDB" id="A0A934N6R3"/>
<dbReference type="EMBL" id="JAEKNR010000082">
    <property type="protein sequence ID" value="MBJ7597846.1"/>
    <property type="molecule type" value="Genomic_DNA"/>
</dbReference>
<dbReference type="Proteomes" id="UP000612893">
    <property type="component" value="Unassembled WGS sequence"/>
</dbReference>
<reference evidence="1" key="1">
    <citation type="submission" date="2020-10" db="EMBL/GenBank/DDBJ databases">
        <title>Ca. Dormibacterota MAGs.</title>
        <authorList>
            <person name="Montgomery K."/>
        </authorList>
    </citation>
    <scope>NUCLEOTIDE SEQUENCE [LARGE SCALE GENOMIC DNA]</scope>
    <source>
        <strain evidence="1">SC8812_S17_10</strain>
    </source>
</reference>
<comment type="caution">
    <text evidence="1">The sequence shown here is derived from an EMBL/GenBank/DDBJ whole genome shotgun (WGS) entry which is preliminary data.</text>
</comment>
<accession>A0A934N6R3</accession>
<proteinExistence type="predicted"/>